<accession>F2E404</accession>
<sequence>MRTPKRSVCADCDHTICCVNQPNINYTMTR</sequence>
<protein>
    <submittedName>
        <fullName evidence="1">Predicted protein</fullName>
    </submittedName>
</protein>
<name>F2E404_HORVV</name>
<evidence type="ECO:0000313" key="1">
    <source>
        <dbReference type="EMBL" id="BAK02076.1"/>
    </source>
</evidence>
<dbReference type="EMBL" id="AK370878">
    <property type="protein sequence ID" value="BAK02076.1"/>
    <property type="molecule type" value="mRNA"/>
</dbReference>
<proteinExistence type="evidence at transcript level"/>
<organism evidence="1">
    <name type="scientific">Hordeum vulgare subsp. vulgare</name>
    <name type="common">Domesticated barley</name>
    <dbReference type="NCBI Taxonomy" id="112509"/>
    <lineage>
        <taxon>Eukaryota</taxon>
        <taxon>Viridiplantae</taxon>
        <taxon>Streptophyta</taxon>
        <taxon>Embryophyta</taxon>
        <taxon>Tracheophyta</taxon>
        <taxon>Spermatophyta</taxon>
        <taxon>Magnoliopsida</taxon>
        <taxon>Liliopsida</taxon>
        <taxon>Poales</taxon>
        <taxon>Poaceae</taxon>
        <taxon>BOP clade</taxon>
        <taxon>Pooideae</taxon>
        <taxon>Triticodae</taxon>
        <taxon>Triticeae</taxon>
        <taxon>Hordeinae</taxon>
        <taxon>Hordeum</taxon>
    </lineage>
</organism>
<dbReference type="AlphaFoldDB" id="F2E404"/>
<reference evidence="1" key="1">
    <citation type="journal article" date="2011" name="Plant Physiol.">
        <title>Comprehensive sequence analysis of 24,783 barley full-length cDNAs derived from 12 clone libraries.</title>
        <authorList>
            <person name="Matsumoto T."/>
            <person name="Tanaka T."/>
            <person name="Sakai H."/>
            <person name="Amano N."/>
            <person name="Kanamori H."/>
            <person name="Kurita K."/>
            <person name="Kikuta A."/>
            <person name="Kamiya K."/>
            <person name="Yamamoto M."/>
            <person name="Ikawa H."/>
            <person name="Fujii N."/>
            <person name="Hori K."/>
            <person name="Itoh T."/>
            <person name="Sato K."/>
        </authorList>
    </citation>
    <scope>NUCLEOTIDE SEQUENCE</scope>
</reference>